<accession>A0A4U1G8T1</accession>
<reference evidence="3 4" key="1">
    <citation type="submission" date="2019-04" db="EMBL/GenBank/DDBJ databases">
        <title>Pedobacter sp. RP-1-16 sp. nov., isolated from Arctic soil.</title>
        <authorList>
            <person name="Dahal R.H."/>
            <person name="Kim D.-U."/>
        </authorList>
    </citation>
    <scope>NUCLEOTIDE SEQUENCE [LARGE SCALE GENOMIC DNA]</scope>
    <source>
        <strain evidence="3 4">RP-1-16</strain>
    </source>
</reference>
<name>A0A4U1G8T1_9SPHI</name>
<protein>
    <recommendedName>
        <fullName evidence="5">DUF748 domain-containing protein</fullName>
    </recommendedName>
</protein>
<feature type="region of interest" description="Disordered" evidence="1">
    <location>
        <begin position="579"/>
        <end position="598"/>
    </location>
</feature>
<dbReference type="RefSeq" id="WP_136880851.1">
    <property type="nucleotide sequence ID" value="NZ_SWDX01000005.1"/>
</dbReference>
<dbReference type="AlphaFoldDB" id="A0A4U1G8T1"/>
<keyword evidence="2" id="KW-0812">Transmembrane</keyword>
<sequence>MTVNVGKKYIILKWFAAALLFVALILIGITWYFSVKLKPIVTAELKELVLKTTENLYQVDFSAVNVNVLTGISSLSDVTITPDTAVYRQLIALKHAPNNLYKIKLKKLAVRNFHPFRLWRDKKLNIDLLLFDNPSIEMTNRQFDYNDEKLPHPIKSPYDYIEKYLKELRIKTVDFKNASFKYIDNNTPDQPKIDYVDSLNITLKDWLIDRHSANDKSRLYLLKDVIINLNAYSYATSDSLYFVKFNRLDFAASSGKLDVKNFSLEPRESEHQFGSTLGYAKDRYNIQISSIGFTGINLPLYILKQELFAREMTLADGTLAVLNNNTLPKKVVNKIGSYPHQLLQKANAKLTIAKLNLDNIDISYSEFGQEGKGKGVIMFEETRGTITNVTNLEKVIAKDSLAVAALTSRVMGSGKLDVNFKFNLAAKDGAFSYAGVLEDMEGRAFNRITKPLGLVKVNSGHIDKLAFDVKANDEVAKGTVSFAYKDLSLAVLKRVKGEDRLVKQGLISFLANALVINSSNPSVDGKFVTATVDYKRVPTASFFNFIWKTLFQGVKYSVGFTPAKEKKIKEQIAKFGKIKADRQARQKRRAERLKRVKR</sequence>
<organism evidence="3 4">
    <name type="scientific">Pedobacter hiemivivus</name>
    <dbReference type="NCBI Taxonomy" id="2530454"/>
    <lineage>
        <taxon>Bacteria</taxon>
        <taxon>Pseudomonadati</taxon>
        <taxon>Bacteroidota</taxon>
        <taxon>Sphingobacteriia</taxon>
        <taxon>Sphingobacteriales</taxon>
        <taxon>Sphingobacteriaceae</taxon>
        <taxon>Pedobacter</taxon>
    </lineage>
</organism>
<evidence type="ECO:0000313" key="3">
    <source>
        <dbReference type="EMBL" id="TKC60317.1"/>
    </source>
</evidence>
<gene>
    <name evidence="3" type="ORF">FBD94_15540</name>
</gene>
<evidence type="ECO:0000313" key="4">
    <source>
        <dbReference type="Proteomes" id="UP000309594"/>
    </source>
</evidence>
<feature type="transmembrane region" description="Helical" evidence="2">
    <location>
        <begin position="12"/>
        <end position="33"/>
    </location>
</feature>
<evidence type="ECO:0008006" key="5">
    <source>
        <dbReference type="Google" id="ProtNLM"/>
    </source>
</evidence>
<keyword evidence="2" id="KW-0472">Membrane</keyword>
<keyword evidence="2" id="KW-1133">Transmembrane helix</keyword>
<proteinExistence type="predicted"/>
<evidence type="ECO:0000256" key="2">
    <source>
        <dbReference type="SAM" id="Phobius"/>
    </source>
</evidence>
<evidence type="ECO:0000256" key="1">
    <source>
        <dbReference type="SAM" id="MobiDB-lite"/>
    </source>
</evidence>
<dbReference type="EMBL" id="SWDX01000005">
    <property type="protein sequence ID" value="TKC60317.1"/>
    <property type="molecule type" value="Genomic_DNA"/>
</dbReference>
<feature type="compositionally biased region" description="Basic residues" evidence="1">
    <location>
        <begin position="585"/>
        <end position="598"/>
    </location>
</feature>
<dbReference type="Proteomes" id="UP000309594">
    <property type="component" value="Unassembled WGS sequence"/>
</dbReference>
<comment type="caution">
    <text evidence="3">The sequence shown here is derived from an EMBL/GenBank/DDBJ whole genome shotgun (WGS) entry which is preliminary data.</text>
</comment>